<organism evidence="1 2">
    <name type="scientific">Fusarium oxysporum f. sp. lycopersici (strain 4287 / CBS 123668 / FGSC 9935 / NRRL 34936)</name>
    <name type="common">Fusarium vascular wilt of tomato</name>
    <dbReference type="NCBI Taxonomy" id="426428"/>
    <lineage>
        <taxon>Eukaryota</taxon>
        <taxon>Fungi</taxon>
        <taxon>Dikarya</taxon>
        <taxon>Ascomycota</taxon>
        <taxon>Pezizomycotina</taxon>
        <taxon>Sordariomycetes</taxon>
        <taxon>Hypocreomycetidae</taxon>
        <taxon>Hypocreales</taxon>
        <taxon>Nectriaceae</taxon>
        <taxon>Fusarium</taxon>
        <taxon>Fusarium oxysporum species complex</taxon>
    </lineage>
</organism>
<protein>
    <submittedName>
        <fullName evidence="1">Uncharacterized protein</fullName>
    </submittedName>
</protein>
<dbReference type="GeneID" id="28960864"/>
<gene>
    <name evidence="1" type="ORF">FOXG_20158</name>
</gene>
<dbReference type="AlphaFoldDB" id="A0A0J9VCI2"/>
<sequence>MFSSSPSPFLNGERPEAKAWGNGSLCVKKIKEGGRLQPPMSSKLRDCMKANHAPRRISVNALFFPGVSRGSGGWWRGLAYFWLFKREPQQALKNRKTVSCYRGAEVGKEF</sequence>
<name>A0A0J9VCI2_FUSO4</name>
<evidence type="ECO:0000313" key="1">
    <source>
        <dbReference type="EMBL" id="KNB09184.1"/>
    </source>
</evidence>
<proteinExistence type="predicted"/>
<dbReference type="Proteomes" id="UP000009097">
    <property type="component" value="Unassembled WGS sequence"/>
</dbReference>
<reference evidence="1" key="1">
    <citation type="submission" date="2007-04" db="EMBL/GenBank/DDBJ databases">
        <authorList>
            <consortium name="The Broad Institute Genome Sequencing Platform"/>
            <person name="Birren B."/>
            <person name="Lander E."/>
            <person name="Galagan J."/>
            <person name="Nusbaum C."/>
            <person name="Devon K."/>
            <person name="Ma L.-J."/>
            <person name="Jaffe D."/>
            <person name="Butler J."/>
            <person name="Alvarez P."/>
            <person name="Gnerre S."/>
            <person name="Grabherr M."/>
            <person name="Kleber M."/>
            <person name="Mauceli E."/>
            <person name="Brockman W."/>
            <person name="MacCallum I.A."/>
            <person name="Young S."/>
            <person name="LaButti K."/>
            <person name="DeCaprio D."/>
            <person name="Crawford M."/>
            <person name="Koehrsen M."/>
            <person name="Engels R."/>
            <person name="Montgomery P."/>
            <person name="Pearson M."/>
            <person name="Howarth C."/>
            <person name="Larson L."/>
            <person name="White J."/>
            <person name="O'Leary S."/>
            <person name="Kodira C."/>
            <person name="Zeng Q."/>
            <person name="Yandava C."/>
            <person name="Alvarado L."/>
            <person name="Kistler C."/>
            <person name="Shim W.-B."/>
            <person name="Kang S."/>
            <person name="Woloshuk C."/>
        </authorList>
    </citation>
    <scope>NUCLEOTIDE SEQUENCE</scope>
    <source>
        <strain evidence="1">4287</strain>
    </source>
</reference>
<dbReference type="VEuPathDB" id="FungiDB:FOXG_20158"/>
<reference evidence="1" key="2">
    <citation type="journal article" date="2010" name="Nature">
        <title>Comparative genomics reveals mobile pathogenicity chromosomes in Fusarium.</title>
        <authorList>
            <person name="Ma L.J."/>
            <person name="van der Does H.C."/>
            <person name="Borkovich K.A."/>
            <person name="Coleman J.J."/>
            <person name="Daboussi M.J."/>
            <person name="Di Pietro A."/>
            <person name="Dufresne M."/>
            <person name="Freitag M."/>
            <person name="Grabherr M."/>
            <person name="Henrissat B."/>
            <person name="Houterman P.M."/>
            <person name="Kang S."/>
            <person name="Shim W.B."/>
            <person name="Woloshuk C."/>
            <person name="Xie X."/>
            <person name="Xu J.R."/>
            <person name="Antoniw J."/>
            <person name="Baker S.E."/>
            <person name="Bluhm B.H."/>
            <person name="Breakspear A."/>
            <person name="Brown D.W."/>
            <person name="Butchko R.A."/>
            <person name="Chapman S."/>
            <person name="Coulson R."/>
            <person name="Coutinho P.M."/>
            <person name="Danchin E.G."/>
            <person name="Diener A."/>
            <person name="Gale L.R."/>
            <person name="Gardiner D.M."/>
            <person name="Goff S."/>
            <person name="Hammond-Kosack K.E."/>
            <person name="Hilburn K."/>
            <person name="Hua-Van A."/>
            <person name="Jonkers W."/>
            <person name="Kazan K."/>
            <person name="Kodira C.D."/>
            <person name="Koehrsen M."/>
            <person name="Kumar L."/>
            <person name="Lee Y.H."/>
            <person name="Li L."/>
            <person name="Manners J.M."/>
            <person name="Miranda-Saavedra D."/>
            <person name="Mukherjee M."/>
            <person name="Park G."/>
            <person name="Park J."/>
            <person name="Park S.Y."/>
            <person name="Proctor R.H."/>
            <person name="Regev A."/>
            <person name="Ruiz-Roldan M.C."/>
            <person name="Sain D."/>
            <person name="Sakthikumar S."/>
            <person name="Sykes S."/>
            <person name="Schwartz D.C."/>
            <person name="Turgeon B.G."/>
            <person name="Wapinski I."/>
            <person name="Yoder O."/>
            <person name="Young S."/>
            <person name="Zeng Q."/>
            <person name="Zhou S."/>
            <person name="Galagan J."/>
            <person name="Cuomo C.A."/>
            <person name="Kistler H.C."/>
            <person name="Rep M."/>
        </authorList>
    </citation>
    <scope>NUCLEOTIDE SEQUENCE [LARGE SCALE GENOMIC DNA]</scope>
    <source>
        <strain evidence="1">4287</strain>
    </source>
</reference>
<dbReference type="RefSeq" id="XP_018247229.1">
    <property type="nucleotide sequence ID" value="XM_018400429.1"/>
</dbReference>
<accession>A0A0J9VCI2</accession>
<dbReference type="KEGG" id="fox:FOXG_20158"/>
<dbReference type="EMBL" id="DS231707">
    <property type="protein sequence ID" value="KNB09184.1"/>
    <property type="molecule type" value="Genomic_DNA"/>
</dbReference>
<evidence type="ECO:0000313" key="2">
    <source>
        <dbReference type="Proteomes" id="UP000009097"/>
    </source>
</evidence>